<dbReference type="InterPro" id="IPR008201">
    <property type="entry name" value="HepT-like"/>
</dbReference>
<keyword evidence="1" id="KW-0597">Phosphoprotein</keyword>
<dbReference type="GO" id="GO:0110001">
    <property type="term" value="C:toxin-antitoxin complex"/>
    <property type="evidence" value="ECO:0007669"/>
    <property type="project" value="InterPro"/>
</dbReference>
<dbReference type="GO" id="GO:0004540">
    <property type="term" value="F:RNA nuclease activity"/>
    <property type="evidence" value="ECO:0007669"/>
    <property type="project" value="InterPro"/>
</dbReference>
<dbReference type="RefSeq" id="WP_039845561.1">
    <property type="nucleotide sequence ID" value="NZ_CP006877.1"/>
</dbReference>
<evidence type="ECO:0000313" key="6">
    <source>
        <dbReference type="EMBL" id="AJD42090.1"/>
    </source>
</evidence>
<accession>A0A0B4X5U8</accession>
<evidence type="ECO:0008006" key="8">
    <source>
        <dbReference type="Google" id="ProtNLM"/>
    </source>
</evidence>
<evidence type="ECO:0000256" key="2">
    <source>
        <dbReference type="ARBA" id="ARBA00022649"/>
    </source>
</evidence>
<dbReference type="HOGENOM" id="CLU_142825_3_0_5"/>
<dbReference type="GO" id="GO:0016787">
    <property type="term" value="F:hydrolase activity"/>
    <property type="evidence" value="ECO:0007669"/>
    <property type="project" value="UniProtKB-KW"/>
</dbReference>
<keyword evidence="7" id="KW-1185">Reference proteome</keyword>
<protein>
    <recommendedName>
        <fullName evidence="8">DUF86 domain-containing protein</fullName>
    </recommendedName>
</protein>
<keyword evidence="3" id="KW-0540">Nuclease</keyword>
<evidence type="ECO:0000256" key="4">
    <source>
        <dbReference type="ARBA" id="ARBA00022741"/>
    </source>
</evidence>
<dbReference type="PANTHER" id="PTHR34139:SF1">
    <property type="entry name" value="RNASE MJ1380-RELATED"/>
    <property type="match status" value="1"/>
</dbReference>
<dbReference type="Proteomes" id="UP000031368">
    <property type="component" value="Chromosome"/>
</dbReference>
<gene>
    <name evidence="6" type="ORF">RGR602_CH02770</name>
</gene>
<dbReference type="InterPro" id="IPR051813">
    <property type="entry name" value="HepT_RNase_toxin"/>
</dbReference>
<evidence type="ECO:0000256" key="1">
    <source>
        <dbReference type="ARBA" id="ARBA00022553"/>
    </source>
</evidence>
<keyword evidence="2" id="KW-1277">Toxin-antitoxin system</keyword>
<keyword evidence="5" id="KW-0378">Hydrolase</keyword>
<dbReference type="EMBL" id="CP006877">
    <property type="protein sequence ID" value="AJD42090.1"/>
    <property type="molecule type" value="Genomic_DNA"/>
</dbReference>
<name>A0A0B4X5U8_9HYPH</name>
<evidence type="ECO:0000256" key="3">
    <source>
        <dbReference type="ARBA" id="ARBA00022722"/>
    </source>
</evidence>
<keyword evidence="4" id="KW-0547">Nucleotide-binding</keyword>
<sequence>MSIDRLRTYLDEMQQVAFETIDFVKDMSKDEFLRDLVRQRAVGMNLLMIGAATSRIMEEYPEFAAEFSNVPWQKMRGMRSRIAHGYMSMNLDTVWETAQTAIPDLLDQLHGLRHWHAQGE</sequence>
<proteinExistence type="predicted"/>
<evidence type="ECO:0000313" key="7">
    <source>
        <dbReference type="Proteomes" id="UP000031368"/>
    </source>
</evidence>
<dbReference type="Pfam" id="PF01934">
    <property type="entry name" value="HepT-like"/>
    <property type="match status" value="1"/>
</dbReference>
<dbReference type="PANTHER" id="PTHR34139">
    <property type="entry name" value="UPF0331 PROTEIN MJ0127"/>
    <property type="match status" value="1"/>
</dbReference>
<reference evidence="6 7" key="1">
    <citation type="submission" date="2013-11" db="EMBL/GenBank/DDBJ databases">
        <title>Complete genome sequence of Rhizobium gallicum bv. gallicum R602.</title>
        <authorList>
            <person name="Bustos P."/>
            <person name="Santamaria R.I."/>
            <person name="Lozano L."/>
            <person name="Acosta J.L."/>
            <person name="Ormeno-Orrillo E."/>
            <person name="Rogel M.A."/>
            <person name="Romero D."/>
            <person name="Cevallos M.A."/>
            <person name="Martinez-Romero E."/>
            <person name="Gonzalez V."/>
        </authorList>
    </citation>
    <scope>NUCLEOTIDE SEQUENCE [LARGE SCALE GENOMIC DNA]</scope>
    <source>
        <strain evidence="6 7">R602</strain>
    </source>
</reference>
<dbReference type="KEGG" id="rga:RGR602_CH02770"/>
<organism evidence="6 7">
    <name type="scientific">Rhizobium gallicum bv. gallicum R602sp</name>
    <dbReference type="NCBI Taxonomy" id="1041138"/>
    <lineage>
        <taxon>Bacteria</taxon>
        <taxon>Pseudomonadati</taxon>
        <taxon>Pseudomonadota</taxon>
        <taxon>Alphaproteobacteria</taxon>
        <taxon>Hyphomicrobiales</taxon>
        <taxon>Rhizobiaceae</taxon>
        <taxon>Rhizobium/Agrobacterium group</taxon>
        <taxon>Rhizobium</taxon>
    </lineage>
</organism>
<evidence type="ECO:0000256" key="5">
    <source>
        <dbReference type="ARBA" id="ARBA00022801"/>
    </source>
</evidence>
<dbReference type="GO" id="GO:0000166">
    <property type="term" value="F:nucleotide binding"/>
    <property type="evidence" value="ECO:0007669"/>
    <property type="project" value="UniProtKB-KW"/>
</dbReference>
<dbReference type="AlphaFoldDB" id="A0A0B4X5U8"/>